<dbReference type="InterPro" id="IPR006108">
    <property type="entry name" value="3HC_DH_C"/>
</dbReference>
<dbReference type="KEGG" id="och:CES85_5656"/>
<dbReference type="NCBIfam" id="NF006124">
    <property type="entry name" value="PRK08268.1"/>
    <property type="match status" value="1"/>
</dbReference>
<feature type="domain" description="3-hydroxyacyl-CoA dehydrogenase C-terminal" evidence="2">
    <location>
        <begin position="410"/>
        <end position="490"/>
    </location>
</feature>
<dbReference type="SUPFAM" id="SSF51735">
    <property type="entry name" value="NAD(P)-binding Rossmann-fold domains"/>
    <property type="match status" value="1"/>
</dbReference>
<dbReference type="EMBL" id="CP022603">
    <property type="protein sequence ID" value="ASV84852.1"/>
    <property type="molecule type" value="Genomic_DNA"/>
</dbReference>
<dbReference type="RefSeq" id="WP_208636267.1">
    <property type="nucleotide sequence ID" value="NZ_CP022603.1"/>
</dbReference>
<dbReference type="AlphaFoldDB" id="A0A248UE12"/>
<sequence>MFTVAVVGTGAMGRGIIQWAAEAGAKVIAFDQRKGAATEACNFVSDMFGRAVSKGRMSAEQRHDAMERIQIADELGDLASSDIVVEAILEDLKTKRDLFMTLEQVVSDDTILCTNTSSLSVTSCATGCRVPERVAGLHFFNPVPLMKVVEIIKGELTEQRVIDRLFALVAATSHHPVICADTPGFVVNHAGRGLVTEGLRIVQEGVATFADVDRVMRESAGFPMGPFELFDLTGLDVSSRVLREIYDAFFQDPRYRPSPLVYRRVEAGLLGRKAGRGFYQYDNGRKVEPDEQYCGLESSGTVFVDPTNSSIEMTLSKLLTAGGLIKANSAEEATAVVLAPYGLDATTAALAAGYDPTKVVAIDPLHLETYKDGGRLTLMPTPATGSATEIVNAALLKAGAKVTRISDSPGFIAQRTIATIVNIACEIAQQRVAVPNDIDAGVRLGLGYPKGPLSLGDFIGPARIMHILVRLLEQTGDPRYRPSLWLRRRAALNISLTTPE</sequence>
<dbReference type="SUPFAM" id="SSF48179">
    <property type="entry name" value="6-phosphogluconate dehydrogenase C-terminal domain-like"/>
    <property type="match status" value="2"/>
</dbReference>
<dbReference type="Proteomes" id="UP000215256">
    <property type="component" value="Chromosome 2"/>
</dbReference>
<dbReference type="GO" id="GO:0070403">
    <property type="term" value="F:NAD+ binding"/>
    <property type="evidence" value="ECO:0007669"/>
    <property type="project" value="InterPro"/>
</dbReference>
<keyword evidence="1" id="KW-0560">Oxidoreductase</keyword>
<dbReference type="PANTHER" id="PTHR48075:SF5">
    <property type="entry name" value="3-HYDROXYBUTYRYL-COA DEHYDROGENASE"/>
    <property type="match status" value="1"/>
</dbReference>
<dbReference type="InterPro" id="IPR013328">
    <property type="entry name" value="6PGD_dom2"/>
</dbReference>
<dbReference type="PANTHER" id="PTHR48075">
    <property type="entry name" value="3-HYDROXYACYL-COA DEHYDROGENASE FAMILY PROTEIN"/>
    <property type="match status" value="1"/>
</dbReference>
<evidence type="ECO:0000313" key="4">
    <source>
        <dbReference type="EMBL" id="ASV84852.1"/>
    </source>
</evidence>
<reference evidence="4 5" key="1">
    <citation type="submission" date="2017-07" db="EMBL/GenBank/DDBJ databases">
        <title>Phylogenetic study on the rhizospheric bacterium Ochrobactrum sp. A44.</title>
        <authorList>
            <person name="Krzyzanowska D.M."/>
            <person name="Ossowicki A."/>
            <person name="Rajewska M."/>
            <person name="Maciag T."/>
            <person name="Kaczynski Z."/>
            <person name="Czerwicka M."/>
            <person name="Jafra S."/>
        </authorList>
    </citation>
    <scope>NUCLEOTIDE SEQUENCE [LARGE SCALE GENOMIC DNA]</scope>
    <source>
        <strain evidence="4 5">A44</strain>
    </source>
</reference>
<name>A0A248UE12_9HYPH</name>
<protein>
    <submittedName>
        <fullName evidence="4">3-hydroxyacyl-CoA dehydrogenase, NAD binding domain protein</fullName>
    </submittedName>
</protein>
<dbReference type="GO" id="GO:0016616">
    <property type="term" value="F:oxidoreductase activity, acting on the CH-OH group of donors, NAD or NADP as acceptor"/>
    <property type="evidence" value="ECO:0007669"/>
    <property type="project" value="InterPro"/>
</dbReference>
<dbReference type="InterPro" id="IPR008927">
    <property type="entry name" value="6-PGluconate_DH-like_C_sf"/>
</dbReference>
<evidence type="ECO:0000313" key="5">
    <source>
        <dbReference type="Proteomes" id="UP000215256"/>
    </source>
</evidence>
<dbReference type="Pfam" id="PF02737">
    <property type="entry name" value="3HCDH_N"/>
    <property type="match status" value="1"/>
</dbReference>
<evidence type="ECO:0000256" key="1">
    <source>
        <dbReference type="ARBA" id="ARBA00023002"/>
    </source>
</evidence>
<dbReference type="Gene3D" id="1.10.1040.10">
    <property type="entry name" value="N-(1-d-carboxylethyl)-l-norvaline Dehydrogenase, domain 2"/>
    <property type="match status" value="2"/>
</dbReference>
<accession>A0A248UE12</accession>
<organism evidence="4 5">
    <name type="scientific">Ochrobactrum quorumnocens</name>
    <dbReference type="NCBI Taxonomy" id="271865"/>
    <lineage>
        <taxon>Bacteria</taxon>
        <taxon>Pseudomonadati</taxon>
        <taxon>Pseudomonadota</taxon>
        <taxon>Alphaproteobacteria</taxon>
        <taxon>Hyphomicrobiales</taxon>
        <taxon>Brucellaceae</taxon>
        <taxon>Brucella/Ochrobactrum group</taxon>
        <taxon>Ochrobactrum</taxon>
    </lineage>
</organism>
<evidence type="ECO:0000259" key="3">
    <source>
        <dbReference type="Pfam" id="PF02737"/>
    </source>
</evidence>
<dbReference type="InterPro" id="IPR036291">
    <property type="entry name" value="NAD(P)-bd_dom_sf"/>
</dbReference>
<gene>
    <name evidence="4" type="ORF">CES85_5656</name>
</gene>
<dbReference type="FunFam" id="3.40.50.720:FF:000009">
    <property type="entry name" value="Fatty oxidation complex, alpha subunit"/>
    <property type="match status" value="1"/>
</dbReference>
<feature type="domain" description="3-hydroxyacyl-CoA dehydrogenase C-terminal" evidence="2">
    <location>
        <begin position="184"/>
        <end position="281"/>
    </location>
</feature>
<feature type="domain" description="3-hydroxyacyl-CoA dehydrogenase NAD binding" evidence="3">
    <location>
        <begin position="3"/>
        <end position="181"/>
    </location>
</feature>
<proteinExistence type="predicted"/>
<evidence type="ECO:0000259" key="2">
    <source>
        <dbReference type="Pfam" id="PF00725"/>
    </source>
</evidence>
<dbReference type="Pfam" id="PF00725">
    <property type="entry name" value="3HCDH"/>
    <property type="match status" value="2"/>
</dbReference>
<dbReference type="Gene3D" id="3.40.50.720">
    <property type="entry name" value="NAD(P)-binding Rossmann-like Domain"/>
    <property type="match status" value="1"/>
</dbReference>
<dbReference type="GO" id="GO:0006631">
    <property type="term" value="P:fatty acid metabolic process"/>
    <property type="evidence" value="ECO:0007669"/>
    <property type="project" value="InterPro"/>
</dbReference>
<dbReference type="InterPro" id="IPR006176">
    <property type="entry name" value="3-OHacyl-CoA_DH_NAD-bd"/>
</dbReference>